<name>A0ABU5MVI7_9BACT</name>
<protein>
    <submittedName>
        <fullName evidence="2">Rrf2 family transcriptional regulator</fullName>
    </submittedName>
</protein>
<accession>A0ABU5MVI7</accession>
<dbReference type="InterPro" id="IPR036388">
    <property type="entry name" value="WH-like_DNA-bd_sf"/>
</dbReference>
<dbReference type="NCBIfam" id="TIGR00738">
    <property type="entry name" value="rrf2_super"/>
    <property type="match status" value="1"/>
</dbReference>
<dbReference type="EMBL" id="JARVCO010000007">
    <property type="protein sequence ID" value="MDZ8118251.1"/>
    <property type="molecule type" value="Genomic_DNA"/>
</dbReference>
<gene>
    <name evidence="2" type="ORF">P9H32_06370</name>
</gene>
<dbReference type="PANTHER" id="PTHR33221:SF4">
    <property type="entry name" value="HTH-TYPE TRANSCRIPTIONAL REPRESSOR NSRR"/>
    <property type="match status" value="1"/>
</dbReference>
<keyword evidence="3" id="KW-1185">Reference proteome</keyword>
<organism evidence="2 3">
    <name type="scientific">Pontiella agarivorans</name>
    <dbReference type="NCBI Taxonomy" id="3038953"/>
    <lineage>
        <taxon>Bacteria</taxon>
        <taxon>Pseudomonadati</taxon>
        <taxon>Kiritimatiellota</taxon>
        <taxon>Kiritimatiellia</taxon>
        <taxon>Kiritimatiellales</taxon>
        <taxon>Pontiellaceae</taxon>
        <taxon>Pontiella</taxon>
    </lineage>
</organism>
<dbReference type="PANTHER" id="PTHR33221">
    <property type="entry name" value="WINGED HELIX-TURN-HELIX TRANSCRIPTIONAL REGULATOR, RRF2 FAMILY"/>
    <property type="match status" value="1"/>
</dbReference>
<dbReference type="Proteomes" id="UP001290861">
    <property type="component" value="Unassembled WGS sequence"/>
</dbReference>
<dbReference type="RefSeq" id="WP_322608049.1">
    <property type="nucleotide sequence ID" value="NZ_JARVCO010000007.1"/>
</dbReference>
<dbReference type="Pfam" id="PF02082">
    <property type="entry name" value="Rrf2"/>
    <property type="match status" value="1"/>
</dbReference>
<sequence>MQLKQNTDYALRILMYVARSKEPQVSSREISEAYDISYSHTVKIVNKLGKLGYLTLRRGRYGGGISMGAEPASINLATVVRQFETNFDMVECFNADTNTCVLDGRCKLKKALQVATEAFLDSLKETTLADLIGRK</sequence>
<evidence type="ECO:0000313" key="3">
    <source>
        <dbReference type="Proteomes" id="UP001290861"/>
    </source>
</evidence>
<dbReference type="InterPro" id="IPR000944">
    <property type="entry name" value="Tscrpt_reg_Rrf2"/>
</dbReference>
<comment type="caution">
    <text evidence="2">The sequence shown here is derived from an EMBL/GenBank/DDBJ whole genome shotgun (WGS) entry which is preliminary data.</text>
</comment>
<dbReference type="InterPro" id="IPR036390">
    <property type="entry name" value="WH_DNA-bd_sf"/>
</dbReference>
<evidence type="ECO:0000256" key="1">
    <source>
        <dbReference type="ARBA" id="ARBA00023125"/>
    </source>
</evidence>
<keyword evidence="1" id="KW-0238">DNA-binding</keyword>
<dbReference type="Gene3D" id="1.10.10.10">
    <property type="entry name" value="Winged helix-like DNA-binding domain superfamily/Winged helix DNA-binding domain"/>
    <property type="match status" value="1"/>
</dbReference>
<proteinExistence type="predicted"/>
<dbReference type="PROSITE" id="PS51197">
    <property type="entry name" value="HTH_RRF2_2"/>
    <property type="match status" value="1"/>
</dbReference>
<dbReference type="SUPFAM" id="SSF46785">
    <property type="entry name" value="Winged helix' DNA-binding domain"/>
    <property type="match status" value="1"/>
</dbReference>
<reference evidence="2 3" key="1">
    <citation type="journal article" date="2024" name="Appl. Environ. Microbiol.">
        <title>Pontiella agarivorans sp. nov., a novel marine anaerobic bacterium capable of degrading macroalgal polysaccharides and fixing nitrogen.</title>
        <authorList>
            <person name="Liu N."/>
            <person name="Kivenson V."/>
            <person name="Peng X."/>
            <person name="Cui Z."/>
            <person name="Lankiewicz T.S."/>
            <person name="Gosselin K.M."/>
            <person name="English C.J."/>
            <person name="Blair E.M."/>
            <person name="O'Malley M.A."/>
            <person name="Valentine D.L."/>
        </authorList>
    </citation>
    <scope>NUCLEOTIDE SEQUENCE [LARGE SCALE GENOMIC DNA]</scope>
    <source>
        <strain evidence="2 3">NLcol2</strain>
    </source>
</reference>
<evidence type="ECO:0000313" key="2">
    <source>
        <dbReference type="EMBL" id="MDZ8118251.1"/>
    </source>
</evidence>